<proteinExistence type="predicted"/>
<dbReference type="Gene3D" id="2.30.40.10">
    <property type="entry name" value="Urease, subunit C, domain 1"/>
    <property type="match status" value="1"/>
</dbReference>
<dbReference type="AlphaFoldDB" id="A0A1W2ERA8"/>
<sequence length="381" mass="42229">MSNMFCLTDAKFVTPEGVVEGTLTVRDGKIDDLAPKSPSGNFETIDCAGDYIIPGLIELHTDNLEGDFQPRPGVIWPSRMLALHSHDSSLISSGITTVLDSVSCGQFEESKLRHEMLTMSIAAIKESKQKGLLRADHLLHLRCEVCDPYVMDMFLPHVDEPNLKLVSLMDHTPGQRQFCNIDKYKEYYKLEKLSEEEFGRIKDELVFQQDKNADVYRQEIIRLCHARNIPLASHDDTTPEHVYQAKNEGLVLSEFPTTVEAAQQAKKHGLGIIMGAPNVVRNGSHSGNVSARELARQGLLNILSSDYVPVSLLHGAYLLHSEVGLDLHDAFATVTANPAKFLGLDDRGTIEAGRLADLARISIIGDTPMVRSVWRAGKNVF</sequence>
<dbReference type="InterPro" id="IPR012696">
    <property type="entry name" value="PhnM"/>
</dbReference>
<dbReference type="SUPFAM" id="SSF51556">
    <property type="entry name" value="Metallo-dependent hydrolases"/>
    <property type="match status" value="1"/>
</dbReference>
<name>A0A1W2ERA8_9BACT</name>
<dbReference type="Gene3D" id="3.20.20.140">
    <property type="entry name" value="Metal-dependent hydrolases"/>
    <property type="match status" value="1"/>
</dbReference>
<dbReference type="CDD" id="cd01306">
    <property type="entry name" value="PhnM"/>
    <property type="match status" value="1"/>
</dbReference>
<dbReference type="SUPFAM" id="SSF51338">
    <property type="entry name" value="Composite domain of metallo-dependent hydrolases"/>
    <property type="match status" value="1"/>
</dbReference>
<keyword evidence="3" id="KW-1185">Reference proteome</keyword>
<feature type="domain" description="Amidohydrolase 3" evidence="1">
    <location>
        <begin position="287"/>
        <end position="380"/>
    </location>
</feature>
<dbReference type="NCBIfam" id="TIGR02318">
    <property type="entry name" value="phosphono_phnM"/>
    <property type="match status" value="1"/>
</dbReference>
<gene>
    <name evidence="2" type="ORF">SAMN02746065_14011</name>
</gene>
<dbReference type="InterPro" id="IPR013108">
    <property type="entry name" value="Amidohydro_3"/>
</dbReference>
<dbReference type="PANTHER" id="PTHR43135:SF3">
    <property type="entry name" value="ALPHA-D-RIBOSE 1-METHYLPHOSPHONATE 5-TRIPHOSPHATE DIPHOSPHATASE"/>
    <property type="match status" value="1"/>
</dbReference>
<dbReference type="InterPro" id="IPR011059">
    <property type="entry name" value="Metal-dep_hydrolase_composite"/>
</dbReference>
<dbReference type="Pfam" id="PF07969">
    <property type="entry name" value="Amidohydro_3"/>
    <property type="match status" value="1"/>
</dbReference>
<dbReference type="InterPro" id="IPR051781">
    <property type="entry name" value="Metallo-dep_Hydrolase"/>
</dbReference>
<dbReference type="NCBIfam" id="NF011981">
    <property type="entry name" value="PRK15446.1-2"/>
    <property type="match status" value="1"/>
</dbReference>
<dbReference type="NCBIfam" id="NF011984">
    <property type="entry name" value="PRK15446.1-5"/>
    <property type="match status" value="1"/>
</dbReference>
<dbReference type="OrthoDB" id="9785413at2"/>
<protein>
    <submittedName>
        <fullName evidence="2">Alpha-D-ribose 1-methylphosphonate 5-triphosphate diphosphatase</fullName>
    </submittedName>
</protein>
<evidence type="ECO:0000259" key="1">
    <source>
        <dbReference type="Pfam" id="PF07969"/>
    </source>
</evidence>
<dbReference type="GO" id="GO:0016810">
    <property type="term" value="F:hydrolase activity, acting on carbon-nitrogen (but not peptide) bonds"/>
    <property type="evidence" value="ECO:0007669"/>
    <property type="project" value="InterPro"/>
</dbReference>
<evidence type="ECO:0000313" key="3">
    <source>
        <dbReference type="Proteomes" id="UP000192418"/>
    </source>
</evidence>
<accession>A0A1W2ERA8</accession>
<dbReference type="EMBL" id="FWXY01000040">
    <property type="protein sequence ID" value="SMD12221.1"/>
    <property type="molecule type" value="Genomic_DNA"/>
</dbReference>
<dbReference type="Proteomes" id="UP000192418">
    <property type="component" value="Unassembled WGS sequence"/>
</dbReference>
<dbReference type="PIRSF" id="PIRSF038971">
    <property type="entry name" value="PhnM"/>
    <property type="match status" value="1"/>
</dbReference>
<dbReference type="InterPro" id="IPR032466">
    <property type="entry name" value="Metal_Hydrolase"/>
</dbReference>
<organism evidence="2 3">
    <name type="scientific">Desulfocicer vacuolatum DSM 3385</name>
    <dbReference type="NCBI Taxonomy" id="1121400"/>
    <lineage>
        <taxon>Bacteria</taxon>
        <taxon>Pseudomonadati</taxon>
        <taxon>Thermodesulfobacteriota</taxon>
        <taxon>Desulfobacteria</taxon>
        <taxon>Desulfobacterales</taxon>
        <taxon>Desulfobacteraceae</taxon>
        <taxon>Desulfocicer</taxon>
    </lineage>
</organism>
<dbReference type="STRING" id="1121400.SAMN02746065_14011"/>
<reference evidence="2 3" key="1">
    <citation type="submission" date="2017-04" db="EMBL/GenBank/DDBJ databases">
        <authorList>
            <person name="Afonso C.L."/>
            <person name="Miller P.J."/>
            <person name="Scott M.A."/>
            <person name="Spackman E."/>
            <person name="Goraichik I."/>
            <person name="Dimitrov K.M."/>
            <person name="Suarez D.L."/>
            <person name="Swayne D.E."/>
        </authorList>
    </citation>
    <scope>NUCLEOTIDE SEQUENCE [LARGE SCALE GENOMIC DNA]</scope>
    <source>
        <strain evidence="2 3">DSM 3385</strain>
    </source>
</reference>
<evidence type="ECO:0000313" key="2">
    <source>
        <dbReference type="EMBL" id="SMD12221.1"/>
    </source>
</evidence>
<dbReference type="GO" id="GO:0019700">
    <property type="term" value="P:organic phosphonate catabolic process"/>
    <property type="evidence" value="ECO:0007669"/>
    <property type="project" value="InterPro"/>
</dbReference>
<dbReference type="PANTHER" id="PTHR43135">
    <property type="entry name" value="ALPHA-D-RIBOSE 1-METHYLPHOSPHONATE 5-TRIPHOSPHATE DIPHOSPHATASE"/>
    <property type="match status" value="1"/>
</dbReference>
<dbReference type="NCBIfam" id="NF011990">
    <property type="entry name" value="PRK15446.2-6"/>
    <property type="match status" value="1"/>
</dbReference>